<evidence type="ECO:0000313" key="1">
    <source>
        <dbReference type="EMBL" id="KAG2331242.1"/>
    </source>
</evidence>
<dbReference type="AlphaFoldDB" id="A0A8X8BEU9"/>
<proteinExistence type="predicted"/>
<sequence>MTVTSPARSKSRRKNLVKRNTIKDLEAVVVAAEKQVCLSCRGRWSSDGGGVPMNLGHVDK</sequence>
<organism evidence="1 2">
    <name type="scientific">Brassica carinata</name>
    <name type="common">Ethiopian mustard</name>
    <name type="synonym">Abyssinian cabbage</name>
    <dbReference type="NCBI Taxonomy" id="52824"/>
    <lineage>
        <taxon>Eukaryota</taxon>
        <taxon>Viridiplantae</taxon>
        <taxon>Streptophyta</taxon>
        <taxon>Embryophyta</taxon>
        <taxon>Tracheophyta</taxon>
        <taxon>Spermatophyta</taxon>
        <taxon>Magnoliopsida</taxon>
        <taxon>eudicotyledons</taxon>
        <taxon>Gunneridae</taxon>
        <taxon>Pentapetalae</taxon>
        <taxon>rosids</taxon>
        <taxon>malvids</taxon>
        <taxon>Brassicales</taxon>
        <taxon>Brassicaceae</taxon>
        <taxon>Brassiceae</taxon>
        <taxon>Brassica</taxon>
    </lineage>
</organism>
<protein>
    <submittedName>
        <fullName evidence="1">Uncharacterized protein</fullName>
    </submittedName>
</protein>
<accession>A0A8X8BEU9</accession>
<comment type="caution">
    <text evidence="1">The sequence shown here is derived from an EMBL/GenBank/DDBJ whole genome shotgun (WGS) entry which is preliminary data.</text>
</comment>
<dbReference type="EMBL" id="JAAMPC010000001">
    <property type="protein sequence ID" value="KAG2331242.1"/>
    <property type="molecule type" value="Genomic_DNA"/>
</dbReference>
<keyword evidence="2" id="KW-1185">Reference proteome</keyword>
<gene>
    <name evidence="1" type="ORF">Bca52824_002422</name>
</gene>
<dbReference type="Proteomes" id="UP000886595">
    <property type="component" value="Unassembled WGS sequence"/>
</dbReference>
<reference evidence="1 2" key="1">
    <citation type="submission" date="2020-02" db="EMBL/GenBank/DDBJ databases">
        <authorList>
            <person name="Ma Q."/>
            <person name="Huang Y."/>
            <person name="Song X."/>
            <person name="Pei D."/>
        </authorList>
    </citation>
    <scope>NUCLEOTIDE SEQUENCE [LARGE SCALE GENOMIC DNA]</scope>
    <source>
        <strain evidence="1">Sxm20200214</strain>
        <tissue evidence="1">Leaf</tissue>
    </source>
</reference>
<evidence type="ECO:0000313" key="2">
    <source>
        <dbReference type="Proteomes" id="UP000886595"/>
    </source>
</evidence>
<name>A0A8X8BEU9_BRACI</name>